<sequence length="354" mass="39445">MLSTFFLNKERDFFVENLSILVASGMPILSAIDSISKELRSSRIKKILVFIRADIESGSPIWKALQKTNLFADYAISLIRLGEKSGKLIENLKIVSYEQEKNRALKSKLSSAMMYPIFVLSLTVIIGIGIAWFILPKLTSVFTQLKIELPLITKILISFGDFLGHYGQYAIPMIVVIIGVLFYFIFSFSKTKVIGQYFLFSLPGVKQLIKEVELTRFGYLLGTLLSAGLPIIQALDSLISATEILQYKNFYIHLRDSIAEGNSFQKSFVSFKNINRLIPASIQQLIIIGEQSATLSIVLLKIGQTFEAKTDNTTKNLSVLLEPILLVIVWLGVVAVAMAIILPIYSLIGGFKAS</sequence>
<dbReference type="PANTHER" id="PTHR30012">
    <property type="entry name" value="GENERAL SECRETION PATHWAY PROTEIN"/>
    <property type="match status" value="1"/>
</dbReference>
<organism evidence="9 10">
    <name type="scientific">Candidatus Kuenenbacteria bacterium HGW-Kuenenbacteria-1</name>
    <dbReference type="NCBI Taxonomy" id="2013812"/>
    <lineage>
        <taxon>Bacteria</taxon>
        <taxon>Candidatus Kueneniibacteriota</taxon>
    </lineage>
</organism>
<reference evidence="9 10" key="1">
    <citation type="journal article" date="2017" name="ISME J.">
        <title>Potential for microbial H2 and metal transformations associated with novel bacteria and archaea in deep terrestrial subsurface sediments.</title>
        <authorList>
            <person name="Hernsdorf A.W."/>
            <person name="Amano Y."/>
            <person name="Miyakawa K."/>
            <person name="Ise K."/>
            <person name="Suzuki Y."/>
            <person name="Anantharaman K."/>
            <person name="Probst A."/>
            <person name="Burstein D."/>
            <person name="Thomas B.C."/>
            <person name="Banfield J.F."/>
        </authorList>
    </citation>
    <scope>NUCLEOTIDE SEQUENCE [LARGE SCALE GENOMIC DNA]</scope>
    <source>
        <strain evidence="9">HGW-Kuenenbacteria-1</strain>
    </source>
</reference>
<dbReference type="AlphaFoldDB" id="A0A2N1UPC4"/>
<evidence type="ECO:0000256" key="3">
    <source>
        <dbReference type="ARBA" id="ARBA00022475"/>
    </source>
</evidence>
<keyword evidence="6 7" id="KW-0472">Membrane</keyword>
<feature type="domain" description="Type II secretion system protein GspF" evidence="8">
    <location>
        <begin position="220"/>
        <end position="343"/>
    </location>
</feature>
<evidence type="ECO:0000256" key="4">
    <source>
        <dbReference type="ARBA" id="ARBA00022692"/>
    </source>
</evidence>
<keyword evidence="3" id="KW-1003">Cell membrane</keyword>
<dbReference type="InterPro" id="IPR003004">
    <property type="entry name" value="GspF/PilC"/>
</dbReference>
<dbReference type="InterPro" id="IPR042094">
    <property type="entry name" value="T2SS_GspF_sf"/>
</dbReference>
<evidence type="ECO:0000259" key="8">
    <source>
        <dbReference type="Pfam" id="PF00482"/>
    </source>
</evidence>
<dbReference type="Pfam" id="PF00482">
    <property type="entry name" value="T2SSF"/>
    <property type="match status" value="2"/>
</dbReference>
<dbReference type="InterPro" id="IPR018076">
    <property type="entry name" value="T2SS_GspF_dom"/>
</dbReference>
<proteinExistence type="inferred from homology"/>
<keyword evidence="5 7" id="KW-1133">Transmembrane helix</keyword>
<evidence type="ECO:0000313" key="10">
    <source>
        <dbReference type="Proteomes" id="UP000233414"/>
    </source>
</evidence>
<comment type="subcellular location">
    <subcellularLocation>
        <location evidence="1">Cell membrane</location>
        <topology evidence="1">Multi-pass membrane protein</topology>
    </subcellularLocation>
</comment>
<feature type="transmembrane region" description="Helical" evidence="7">
    <location>
        <begin position="113"/>
        <end position="135"/>
    </location>
</feature>
<evidence type="ECO:0000256" key="1">
    <source>
        <dbReference type="ARBA" id="ARBA00004651"/>
    </source>
</evidence>
<feature type="transmembrane region" description="Helical" evidence="7">
    <location>
        <begin position="166"/>
        <end position="186"/>
    </location>
</feature>
<dbReference type="Gene3D" id="1.20.81.30">
    <property type="entry name" value="Type II secretion system (T2SS), domain F"/>
    <property type="match status" value="2"/>
</dbReference>
<name>A0A2N1UPC4_9BACT</name>
<keyword evidence="4 7" id="KW-0812">Transmembrane</keyword>
<dbReference type="PANTHER" id="PTHR30012:SF0">
    <property type="entry name" value="TYPE II SECRETION SYSTEM PROTEIN F-RELATED"/>
    <property type="match status" value="1"/>
</dbReference>
<feature type="transmembrane region" description="Helical" evidence="7">
    <location>
        <begin position="217"/>
        <end position="235"/>
    </location>
</feature>
<protein>
    <recommendedName>
        <fullName evidence="8">Type II secretion system protein GspF domain-containing protein</fullName>
    </recommendedName>
</protein>
<comment type="caution">
    <text evidence="9">The sequence shown here is derived from an EMBL/GenBank/DDBJ whole genome shotgun (WGS) entry which is preliminary data.</text>
</comment>
<evidence type="ECO:0000256" key="2">
    <source>
        <dbReference type="ARBA" id="ARBA00005745"/>
    </source>
</evidence>
<feature type="domain" description="Type II secretion system protein GspF" evidence="8">
    <location>
        <begin position="14"/>
        <end position="136"/>
    </location>
</feature>
<evidence type="ECO:0000313" key="9">
    <source>
        <dbReference type="EMBL" id="PKL72751.1"/>
    </source>
</evidence>
<accession>A0A2N1UPC4</accession>
<evidence type="ECO:0000256" key="7">
    <source>
        <dbReference type="SAM" id="Phobius"/>
    </source>
</evidence>
<comment type="similarity">
    <text evidence="2">Belongs to the GSP F family.</text>
</comment>
<dbReference type="EMBL" id="PGYQ01000001">
    <property type="protein sequence ID" value="PKL72751.1"/>
    <property type="molecule type" value="Genomic_DNA"/>
</dbReference>
<evidence type="ECO:0000256" key="5">
    <source>
        <dbReference type="ARBA" id="ARBA00022989"/>
    </source>
</evidence>
<evidence type="ECO:0000256" key="6">
    <source>
        <dbReference type="ARBA" id="ARBA00023136"/>
    </source>
</evidence>
<feature type="transmembrane region" description="Helical" evidence="7">
    <location>
        <begin position="324"/>
        <end position="348"/>
    </location>
</feature>
<dbReference type="Proteomes" id="UP000233414">
    <property type="component" value="Unassembled WGS sequence"/>
</dbReference>
<dbReference type="GO" id="GO:0005886">
    <property type="term" value="C:plasma membrane"/>
    <property type="evidence" value="ECO:0007669"/>
    <property type="project" value="UniProtKB-SubCell"/>
</dbReference>
<gene>
    <name evidence="9" type="ORF">CVV26_00630</name>
</gene>